<protein>
    <submittedName>
        <fullName evidence="2">Uncharacterized protein</fullName>
    </submittedName>
</protein>
<evidence type="ECO:0000313" key="3">
    <source>
        <dbReference type="Proteomes" id="UP000587002"/>
    </source>
</evidence>
<evidence type="ECO:0000256" key="1">
    <source>
        <dbReference type="SAM" id="MobiDB-lite"/>
    </source>
</evidence>
<keyword evidence="3" id="KW-1185">Reference proteome</keyword>
<dbReference type="RefSeq" id="WP_179723994.1">
    <property type="nucleotide sequence ID" value="NZ_BAABFH010000001.1"/>
</dbReference>
<comment type="caution">
    <text evidence="2">The sequence shown here is derived from an EMBL/GenBank/DDBJ whole genome shotgun (WGS) entry which is preliminary data.</text>
</comment>
<evidence type="ECO:0000313" key="2">
    <source>
        <dbReference type="EMBL" id="NYI86191.1"/>
    </source>
</evidence>
<gene>
    <name evidence="2" type="ORF">HNR68_004821</name>
</gene>
<reference evidence="2 3" key="1">
    <citation type="submission" date="2020-07" db="EMBL/GenBank/DDBJ databases">
        <title>Sequencing the genomes of 1000 actinobacteria strains.</title>
        <authorList>
            <person name="Klenk H.-P."/>
        </authorList>
    </citation>
    <scope>NUCLEOTIDE SEQUENCE [LARGE SCALE GENOMIC DNA]</scope>
    <source>
        <strain evidence="2 3">DSM 44065</strain>
    </source>
</reference>
<sequence>MVEVACPRCCRRARLDQLFLAGEDMTRWQPGGLERDRCAAGAALGAGPDRGRERPTGADELRPSRSHRVIERSRA</sequence>
<feature type="region of interest" description="Disordered" evidence="1">
    <location>
        <begin position="43"/>
        <end position="75"/>
    </location>
</feature>
<feature type="compositionally biased region" description="Basic and acidic residues" evidence="1">
    <location>
        <begin position="49"/>
        <end position="75"/>
    </location>
</feature>
<name>A0A853AU78_9PSEU</name>
<accession>A0A853AU78</accession>
<dbReference type="AlphaFoldDB" id="A0A853AU78"/>
<organism evidence="2 3">
    <name type="scientific">Saccharopolyspora hordei</name>
    <dbReference type="NCBI Taxonomy" id="1838"/>
    <lineage>
        <taxon>Bacteria</taxon>
        <taxon>Bacillati</taxon>
        <taxon>Actinomycetota</taxon>
        <taxon>Actinomycetes</taxon>
        <taxon>Pseudonocardiales</taxon>
        <taxon>Pseudonocardiaceae</taxon>
        <taxon>Saccharopolyspora</taxon>
    </lineage>
</organism>
<dbReference type="Proteomes" id="UP000587002">
    <property type="component" value="Unassembled WGS sequence"/>
</dbReference>
<proteinExistence type="predicted"/>
<dbReference type="EMBL" id="JACCFJ010000001">
    <property type="protein sequence ID" value="NYI86191.1"/>
    <property type="molecule type" value="Genomic_DNA"/>
</dbReference>